<organism evidence="1 2">
    <name type="scientific">Pseudomonas saponiphila</name>
    <dbReference type="NCBI Taxonomy" id="556534"/>
    <lineage>
        <taxon>Bacteria</taxon>
        <taxon>Pseudomonadati</taxon>
        <taxon>Pseudomonadota</taxon>
        <taxon>Gammaproteobacteria</taxon>
        <taxon>Pseudomonadales</taxon>
        <taxon>Pseudomonadaceae</taxon>
        <taxon>Pseudomonas</taxon>
    </lineage>
</organism>
<name>A0A1H4ZLJ2_9PSED</name>
<accession>A0A1H4ZLJ2</accession>
<evidence type="ECO:0000313" key="2">
    <source>
        <dbReference type="Proteomes" id="UP000198982"/>
    </source>
</evidence>
<dbReference type="RefSeq" id="WP_092320708.1">
    <property type="nucleotide sequence ID" value="NZ_FNTJ01000003.1"/>
</dbReference>
<dbReference type="AlphaFoldDB" id="A0A1H4ZLJ2"/>
<keyword evidence="2" id="KW-1185">Reference proteome</keyword>
<gene>
    <name evidence="1" type="ORF">SAMN05216178_6726</name>
</gene>
<dbReference type="EMBL" id="FNTJ01000003">
    <property type="protein sequence ID" value="SED30992.1"/>
    <property type="molecule type" value="Genomic_DNA"/>
</dbReference>
<proteinExistence type="predicted"/>
<reference evidence="2" key="1">
    <citation type="submission" date="2016-10" db="EMBL/GenBank/DDBJ databases">
        <authorList>
            <person name="Varghese N."/>
            <person name="Submissions S."/>
        </authorList>
    </citation>
    <scope>NUCLEOTIDE SEQUENCE [LARGE SCALE GENOMIC DNA]</scope>
    <source>
        <strain evidence="2">DSM 9751</strain>
    </source>
</reference>
<dbReference type="Proteomes" id="UP000198982">
    <property type="component" value="Unassembled WGS sequence"/>
</dbReference>
<evidence type="ECO:0000313" key="1">
    <source>
        <dbReference type="EMBL" id="SED30992.1"/>
    </source>
</evidence>
<sequence>MPRTIESIVENHRVAAARRAAGKPVWDRKIDIKAVLYEDQANTSNEHSAQVANRIGALLRSQVPAEWLDWNSTDQDEELTQIVEGMEALKPDSYEGEDDFTPLDDLNSMLAQLYDWADSKRVWLGL</sequence>
<protein>
    <submittedName>
        <fullName evidence="1">Uncharacterized protein</fullName>
    </submittedName>
</protein>